<proteinExistence type="predicted"/>
<dbReference type="GO" id="GO:0008270">
    <property type="term" value="F:zinc ion binding"/>
    <property type="evidence" value="ECO:0007669"/>
    <property type="project" value="UniProtKB-KW"/>
</dbReference>
<sequence>MVKLKVKNELNYCPKIAFTSDIWSDTSNSFISLTAHGIGKNFQRKSFILSISEFPGSHTGEKILEKIRELLKVWNFAEETISYFVHDEGSNFRKAFSDPLLNFENFLDTNCSAHMENIVVRGALDKNESVKNLLAKCRHIVGHYKHSPLASNILKKIQMDLNIPARTLLQDMPCRWNASYNMIKRIAEQQEALAQYAIQNKKFDFTFDANESILLHELTKLLEPLEELTKLFCCQTSSISVKFPYAKLVIQKLSLLQFENSDVNKIRDQIISGLGTKFFVYKEDRDHQLAMFFDPRFKDKMAEFPEFLRRRVFLHFDGMPETTIDEDQILPISPISKKPKGLLSTHYLPID</sequence>
<dbReference type="EMBL" id="CAJEWN010000118">
    <property type="protein sequence ID" value="CAD2166540.1"/>
    <property type="molecule type" value="Genomic_DNA"/>
</dbReference>
<evidence type="ECO:0000313" key="6">
    <source>
        <dbReference type="EMBL" id="CAD2166540.1"/>
    </source>
</evidence>
<keyword evidence="5" id="KW-0539">Nucleus</keyword>
<comment type="caution">
    <text evidence="6">The sequence shown here is derived from an EMBL/GenBank/DDBJ whole genome shotgun (WGS) entry which is preliminary data.</text>
</comment>
<protein>
    <submittedName>
        <fullName evidence="6">Uncharacterized protein</fullName>
    </submittedName>
</protein>
<reference evidence="6 7" key="1">
    <citation type="submission" date="2020-08" db="EMBL/GenBank/DDBJ databases">
        <authorList>
            <person name="Koutsovoulos G."/>
            <person name="Danchin GJ E."/>
        </authorList>
    </citation>
    <scope>NUCLEOTIDE SEQUENCE [LARGE SCALE GENOMIC DNA]</scope>
</reference>
<evidence type="ECO:0000256" key="3">
    <source>
        <dbReference type="ARBA" id="ARBA00022771"/>
    </source>
</evidence>
<gene>
    <name evidence="6" type="ORF">MENT_LOCUS17907</name>
</gene>
<dbReference type="PANTHER" id="PTHR46481:SF10">
    <property type="entry name" value="ZINC FINGER BED DOMAIN-CONTAINING PROTEIN 39"/>
    <property type="match status" value="1"/>
</dbReference>
<dbReference type="AlphaFoldDB" id="A0A6V7UVC3"/>
<dbReference type="InterPro" id="IPR052035">
    <property type="entry name" value="ZnF_BED_domain_contain"/>
</dbReference>
<comment type="subcellular location">
    <subcellularLocation>
        <location evidence="1">Nucleus</location>
    </subcellularLocation>
</comment>
<organism evidence="6 7">
    <name type="scientific">Meloidogyne enterolobii</name>
    <name type="common">Root-knot nematode worm</name>
    <name type="synonym">Meloidogyne mayaguensis</name>
    <dbReference type="NCBI Taxonomy" id="390850"/>
    <lineage>
        <taxon>Eukaryota</taxon>
        <taxon>Metazoa</taxon>
        <taxon>Ecdysozoa</taxon>
        <taxon>Nematoda</taxon>
        <taxon>Chromadorea</taxon>
        <taxon>Rhabditida</taxon>
        <taxon>Tylenchina</taxon>
        <taxon>Tylenchomorpha</taxon>
        <taxon>Tylenchoidea</taxon>
        <taxon>Meloidogynidae</taxon>
        <taxon>Meloidogyninae</taxon>
        <taxon>Meloidogyne</taxon>
    </lineage>
</organism>
<keyword evidence="3" id="KW-0863">Zinc-finger</keyword>
<keyword evidence="2" id="KW-0479">Metal-binding</keyword>
<keyword evidence="4" id="KW-0862">Zinc</keyword>
<evidence type="ECO:0000256" key="1">
    <source>
        <dbReference type="ARBA" id="ARBA00004123"/>
    </source>
</evidence>
<accession>A0A6V7UVC3</accession>
<evidence type="ECO:0000256" key="4">
    <source>
        <dbReference type="ARBA" id="ARBA00022833"/>
    </source>
</evidence>
<dbReference type="OrthoDB" id="5833644at2759"/>
<dbReference type="InterPro" id="IPR012337">
    <property type="entry name" value="RNaseH-like_sf"/>
</dbReference>
<evidence type="ECO:0000256" key="5">
    <source>
        <dbReference type="ARBA" id="ARBA00023242"/>
    </source>
</evidence>
<dbReference type="SUPFAM" id="SSF53098">
    <property type="entry name" value="Ribonuclease H-like"/>
    <property type="match status" value="1"/>
</dbReference>
<dbReference type="Proteomes" id="UP000580250">
    <property type="component" value="Unassembled WGS sequence"/>
</dbReference>
<name>A0A6V7UVC3_MELEN</name>
<evidence type="ECO:0000313" key="7">
    <source>
        <dbReference type="Proteomes" id="UP000580250"/>
    </source>
</evidence>
<dbReference type="PANTHER" id="PTHR46481">
    <property type="entry name" value="ZINC FINGER BED DOMAIN-CONTAINING PROTEIN 4"/>
    <property type="match status" value="1"/>
</dbReference>
<evidence type="ECO:0000256" key="2">
    <source>
        <dbReference type="ARBA" id="ARBA00022723"/>
    </source>
</evidence>
<dbReference type="GO" id="GO:0005634">
    <property type="term" value="C:nucleus"/>
    <property type="evidence" value="ECO:0007669"/>
    <property type="project" value="UniProtKB-SubCell"/>
</dbReference>